<dbReference type="STRING" id="655015.B1812_16465"/>
<protein>
    <submittedName>
        <fullName evidence="2">DUF3309 domain-containing protein</fullName>
    </submittedName>
</protein>
<keyword evidence="1" id="KW-0472">Membrane</keyword>
<evidence type="ECO:0000256" key="1">
    <source>
        <dbReference type="SAM" id="Phobius"/>
    </source>
</evidence>
<dbReference type="RefSeq" id="WP_085772537.1">
    <property type="nucleotide sequence ID" value="NZ_AP027149.1"/>
</dbReference>
<keyword evidence="1" id="KW-0812">Transmembrane</keyword>
<reference evidence="2 3" key="1">
    <citation type="submission" date="2017-02" db="EMBL/GenBank/DDBJ databases">
        <authorList>
            <person name="Peterson S.W."/>
        </authorList>
    </citation>
    <scope>NUCLEOTIDE SEQUENCE [LARGE SCALE GENOMIC DNA]</scope>
    <source>
        <strain evidence="2 3">S285</strain>
    </source>
</reference>
<accession>A0A1W6MXW4</accession>
<proteinExistence type="predicted"/>
<dbReference type="EMBL" id="CP019948">
    <property type="protein sequence ID" value="ARN82411.1"/>
    <property type="molecule type" value="Genomic_DNA"/>
</dbReference>
<sequence length="53" mass="5593">MLSTILIVVLLLVLVGALPTWPYSSRWGYGPGGAVSAVLLIVLVLAVLGRLNF</sequence>
<name>A0A1W6MXW4_9HYPH</name>
<evidence type="ECO:0000313" key="3">
    <source>
        <dbReference type="Proteomes" id="UP000193978"/>
    </source>
</evidence>
<keyword evidence="1" id="KW-1133">Transmembrane helix</keyword>
<dbReference type="InterPro" id="IPR021738">
    <property type="entry name" value="DUF3309"/>
</dbReference>
<evidence type="ECO:0000313" key="2">
    <source>
        <dbReference type="EMBL" id="ARN82411.1"/>
    </source>
</evidence>
<dbReference type="AlphaFoldDB" id="A0A1W6MXW4"/>
<feature type="transmembrane region" description="Helical" evidence="1">
    <location>
        <begin position="27"/>
        <end position="48"/>
    </location>
</feature>
<dbReference type="Proteomes" id="UP000193978">
    <property type="component" value="Chromosome"/>
</dbReference>
<dbReference type="KEGG" id="mbry:B1812_16465"/>
<dbReference type="Pfam" id="PF11752">
    <property type="entry name" value="DUF3309"/>
    <property type="match status" value="1"/>
</dbReference>
<gene>
    <name evidence="2" type="ORF">B1812_16465</name>
</gene>
<organism evidence="2 3">
    <name type="scientific">Methylocystis bryophila</name>
    <dbReference type="NCBI Taxonomy" id="655015"/>
    <lineage>
        <taxon>Bacteria</taxon>
        <taxon>Pseudomonadati</taxon>
        <taxon>Pseudomonadota</taxon>
        <taxon>Alphaproteobacteria</taxon>
        <taxon>Hyphomicrobiales</taxon>
        <taxon>Methylocystaceae</taxon>
        <taxon>Methylocystis</taxon>
    </lineage>
</organism>
<keyword evidence="3" id="KW-1185">Reference proteome</keyword>